<protein>
    <recommendedName>
        <fullName evidence="2">DUF115 domain-containing protein</fullName>
    </recommendedName>
</protein>
<dbReference type="InterPro" id="IPR036715">
    <property type="entry name" value="A-2_3-sialylTrfase_sf"/>
</dbReference>
<feature type="non-terminal residue" evidence="1">
    <location>
        <position position="207"/>
    </location>
</feature>
<dbReference type="AlphaFoldDB" id="X1K2K0"/>
<reference evidence="1" key="1">
    <citation type="journal article" date="2014" name="Front. Microbiol.">
        <title>High frequency of phylogenetically diverse reductive dehalogenase-homologous genes in deep subseafloor sedimentary metagenomes.</title>
        <authorList>
            <person name="Kawai M."/>
            <person name="Futagami T."/>
            <person name="Toyoda A."/>
            <person name="Takaki Y."/>
            <person name="Nishi S."/>
            <person name="Hori S."/>
            <person name="Arai W."/>
            <person name="Tsubouchi T."/>
            <person name="Morono Y."/>
            <person name="Uchiyama I."/>
            <person name="Ito T."/>
            <person name="Fujiyama A."/>
            <person name="Inagaki F."/>
            <person name="Takami H."/>
        </authorList>
    </citation>
    <scope>NUCLEOTIDE SEQUENCE</scope>
    <source>
        <strain evidence="1">Expedition CK06-06</strain>
    </source>
</reference>
<proteinExistence type="predicted"/>
<dbReference type="EMBL" id="BARU01041406">
    <property type="protein sequence ID" value="GAH87905.1"/>
    <property type="molecule type" value="Genomic_DNA"/>
</dbReference>
<name>X1K2K0_9ZZZZ</name>
<dbReference type="Gene3D" id="3.90.1480.10">
    <property type="entry name" value="Alpha-2,3-sialyltransferase"/>
    <property type="match status" value="1"/>
</dbReference>
<gene>
    <name evidence="1" type="ORF">S03H2_63850</name>
</gene>
<accession>X1K2K0</accession>
<evidence type="ECO:0008006" key="2">
    <source>
        <dbReference type="Google" id="ProtNLM"/>
    </source>
</evidence>
<comment type="caution">
    <text evidence="1">The sequence shown here is derived from an EMBL/GenBank/DDBJ whole genome shotgun (WGS) entry which is preliminary data.</text>
</comment>
<dbReference type="SUPFAM" id="SSF102414">
    <property type="entry name" value="Alpha-2,3/8-sialyltransferase CstII"/>
    <property type="match status" value="1"/>
</dbReference>
<organism evidence="1">
    <name type="scientific">marine sediment metagenome</name>
    <dbReference type="NCBI Taxonomy" id="412755"/>
    <lineage>
        <taxon>unclassified sequences</taxon>
        <taxon>metagenomes</taxon>
        <taxon>ecological metagenomes</taxon>
    </lineage>
</organism>
<sequence length="207" mass="23634">MEKSVFLVGGGNSLRGFDFEKLKDRDTIVVNKSLEYLPNATYFITMDFTALKKMTKIINISPTKIFIANFTKPYLQEKEGRIVDVRFPLIYKLEDFDIIIKSYKTEGMGIKFNDFRNGDNSGFCALQLAVVLGYEEIHLLGIDLVVGEETHFHKGYGESKEKFGKKLDKYYENFVIGINELKKKNSGIKIISCSPISKLNGIIPYKE</sequence>
<evidence type="ECO:0000313" key="1">
    <source>
        <dbReference type="EMBL" id="GAH87905.1"/>
    </source>
</evidence>